<dbReference type="GO" id="GO:0015920">
    <property type="term" value="P:lipopolysaccharide transport"/>
    <property type="evidence" value="ECO:0007669"/>
    <property type="project" value="TreeGrafter"/>
</dbReference>
<keyword evidence="5" id="KW-0997">Cell inner membrane</keyword>
<evidence type="ECO:0000256" key="7">
    <source>
        <dbReference type="ARBA" id="ARBA00022989"/>
    </source>
</evidence>
<name>A0A2D0NDK2_FLAN2</name>
<feature type="domain" description="ABC transmembrane type-2" evidence="10">
    <location>
        <begin position="52"/>
        <end position="272"/>
    </location>
</feature>
<keyword evidence="6 9" id="KW-0812">Transmembrane</keyword>
<dbReference type="EMBL" id="PDUD01000018">
    <property type="protein sequence ID" value="PHN06450.1"/>
    <property type="molecule type" value="Genomic_DNA"/>
</dbReference>
<dbReference type="OrthoDB" id="9786910at2"/>
<keyword evidence="12" id="KW-1185">Reference proteome</keyword>
<keyword evidence="7 9" id="KW-1133">Transmembrane helix</keyword>
<dbReference type="PROSITE" id="PS51012">
    <property type="entry name" value="ABC_TM2"/>
    <property type="match status" value="1"/>
</dbReference>
<dbReference type="PANTHER" id="PTHR30413:SF8">
    <property type="entry name" value="TRANSPORT PERMEASE PROTEIN"/>
    <property type="match status" value="1"/>
</dbReference>
<feature type="transmembrane region" description="Helical" evidence="9">
    <location>
        <begin position="123"/>
        <end position="151"/>
    </location>
</feature>
<accession>A0A2D0NDK2</accession>
<comment type="caution">
    <text evidence="11">The sequence shown here is derived from an EMBL/GenBank/DDBJ whole genome shotgun (WGS) entry which is preliminary data.</text>
</comment>
<keyword evidence="8 9" id="KW-0472">Membrane</keyword>
<evidence type="ECO:0000256" key="2">
    <source>
        <dbReference type="ARBA" id="ARBA00007783"/>
    </source>
</evidence>
<dbReference type="PANTHER" id="PTHR30413">
    <property type="entry name" value="INNER MEMBRANE TRANSPORT PERMEASE"/>
    <property type="match status" value="1"/>
</dbReference>
<evidence type="ECO:0000256" key="4">
    <source>
        <dbReference type="ARBA" id="ARBA00022475"/>
    </source>
</evidence>
<comment type="subcellular location">
    <subcellularLocation>
        <location evidence="1">Cell inner membrane</location>
        <topology evidence="1">Multi-pass membrane protein</topology>
    </subcellularLocation>
    <subcellularLocation>
        <location evidence="9">Cell membrane</location>
        <topology evidence="9">Multi-pass membrane protein</topology>
    </subcellularLocation>
</comment>
<organism evidence="11 12">
    <name type="scientific">Flavilitoribacter nigricans (strain ATCC 23147 / DSM 23189 / NBRC 102662 / NCIMB 1420 / SS-2)</name>
    <name type="common">Lewinella nigricans</name>
    <dbReference type="NCBI Taxonomy" id="1122177"/>
    <lineage>
        <taxon>Bacteria</taxon>
        <taxon>Pseudomonadati</taxon>
        <taxon>Bacteroidota</taxon>
        <taxon>Saprospiria</taxon>
        <taxon>Saprospirales</taxon>
        <taxon>Lewinellaceae</taxon>
        <taxon>Flavilitoribacter</taxon>
    </lineage>
</organism>
<dbReference type="InterPro" id="IPR013525">
    <property type="entry name" value="ABC2_TM"/>
</dbReference>
<evidence type="ECO:0000256" key="9">
    <source>
        <dbReference type="RuleBase" id="RU361157"/>
    </source>
</evidence>
<evidence type="ECO:0000256" key="1">
    <source>
        <dbReference type="ARBA" id="ARBA00004429"/>
    </source>
</evidence>
<evidence type="ECO:0000256" key="3">
    <source>
        <dbReference type="ARBA" id="ARBA00022448"/>
    </source>
</evidence>
<sequence length="280" mass="32691">MGSIGTVLIELANMIKSQISNILTKLPENNRLERIWLLAKMDFKRRYYGSFLGLIWAFINPLGRFFIYYFVFTYLIGSKTPNFALFLFLGLIFWIYFSESAFRGLNIIQTRSFILENIQINKIDIYFASLLSSTIGFAFNFTVYFVASIFFGVDINFTVVLFPLLFINMAIFILGTMIMLSVIHIFIRDIIHIWNLFVLMLMWFSGVFFQIDNNSADWKEAALAYLTPVCGIIKNTRAVLIYGEGFDLNLFIYDYVYALIFFFIALYFLNRSYGMALEKQ</sequence>
<proteinExistence type="inferred from homology"/>
<feature type="transmembrane region" description="Helical" evidence="9">
    <location>
        <begin position="157"/>
        <end position="186"/>
    </location>
</feature>
<dbReference type="GO" id="GO:0005886">
    <property type="term" value="C:plasma membrane"/>
    <property type="evidence" value="ECO:0007669"/>
    <property type="project" value="UniProtKB-SubCell"/>
</dbReference>
<dbReference type="Proteomes" id="UP000223913">
    <property type="component" value="Unassembled WGS sequence"/>
</dbReference>
<keyword evidence="3 9" id="KW-0813">Transport</keyword>
<feature type="transmembrane region" description="Helical" evidence="9">
    <location>
        <begin position="83"/>
        <end position="102"/>
    </location>
</feature>
<dbReference type="Pfam" id="PF01061">
    <property type="entry name" value="ABC2_membrane"/>
    <property type="match status" value="1"/>
</dbReference>
<dbReference type="InterPro" id="IPR047817">
    <property type="entry name" value="ABC2_TM_bact-type"/>
</dbReference>
<feature type="transmembrane region" description="Helical" evidence="9">
    <location>
        <begin position="250"/>
        <end position="269"/>
    </location>
</feature>
<protein>
    <recommendedName>
        <fullName evidence="9">Transport permease protein</fullName>
    </recommendedName>
</protein>
<evidence type="ECO:0000313" key="12">
    <source>
        <dbReference type="Proteomes" id="UP000223913"/>
    </source>
</evidence>
<reference evidence="11 12" key="1">
    <citation type="submission" date="2017-10" db="EMBL/GenBank/DDBJ databases">
        <title>The draft genome sequence of Lewinella nigricans NBRC 102662.</title>
        <authorList>
            <person name="Wang K."/>
        </authorList>
    </citation>
    <scope>NUCLEOTIDE SEQUENCE [LARGE SCALE GENOMIC DNA]</scope>
    <source>
        <strain evidence="11 12">NBRC 102662</strain>
    </source>
</reference>
<feature type="transmembrane region" description="Helical" evidence="9">
    <location>
        <begin position="193"/>
        <end position="211"/>
    </location>
</feature>
<dbReference type="GO" id="GO:0140359">
    <property type="term" value="F:ABC-type transporter activity"/>
    <property type="evidence" value="ECO:0007669"/>
    <property type="project" value="InterPro"/>
</dbReference>
<feature type="transmembrane region" description="Helical" evidence="9">
    <location>
        <begin position="47"/>
        <end position="71"/>
    </location>
</feature>
<comment type="similarity">
    <text evidence="2 9">Belongs to the ABC-2 integral membrane protein family.</text>
</comment>
<dbReference type="AlphaFoldDB" id="A0A2D0NDK2"/>
<gene>
    <name evidence="11" type="ORF">CRP01_12850</name>
</gene>
<keyword evidence="4 9" id="KW-1003">Cell membrane</keyword>
<evidence type="ECO:0000256" key="6">
    <source>
        <dbReference type="ARBA" id="ARBA00022692"/>
    </source>
</evidence>
<evidence type="ECO:0000313" key="11">
    <source>
        <dbReference type="EMBL" id="PHN06450.1"/>
    </source>
</evidence>
<evidence type="ECO:0000256" key="8">
    <source>
        <dbReference type="ARBA" id="ARBA00023136"/>
    </source>
</evidence>
<evidence type="ECO:0000259" key="10">
    <source>
        <dbReference type="PROSITE" id="PS51012"/>
    </source>
</evidence>
<evidence type="ECO:0000256" key="5">
    <source>
        <dbReference type="ARBA" id="ARBA00022519"/>
    </source>
</evidence>